<comment type="caution">
    <text evidence="2">The sequence shown here is derived from an EMBL/GenBank/DDBJ whole genome shotgun (WGS) entry which is preliminary data.</text>
</comment>
<sequence>MSYLVFFPIPVCSGSCAAFFSTTLPVLVPTAGGYCSVGFCCFCWLRCAAVGGTFRFIFFFIILLLLCGHFLFFLLKGKIKRKKRCPFSFSLSPSV</sequence>
<organism evidence="2 3">
    <name type="scientific">Trypanosoma rangeli SC58</name>
    <dbReference type="NCBI Taxonomy" id="429131"/>
    <lineage>
        <taxon>Eukaryota</taxon>
        <taxon>Discoba</taxon>
        <taxon>Euglenozoa</taxon>
        <taxon>Kinetoplastea</taxon>
        <taxon>Metakinetoplastina</taxon>
        <taxon>Trypanosomatida</taxon>
        <taxon>Trypanosomatidae</taxon>
        <taxon>Trypanosoma</taxon>
        <taxon>Herpetosoma</taxon>
    </lineage>
</organism>
<accession>A0A061ISV1</accession>
<evidence type="ECO:0000313" key="3">
    <source>
        <dbReference type="Proteomes" id="UP000031737"/>
    </source>
</evidence>
<evidence type="ECO:0000256" key="1">
    <source>
        <dbReference type="SAM" id="Phobius"/>
    </source>
</evidence>
<proteinExistence type="predicted"/>
<dbReference type="VEuPathDB" id="TriTrypDB:TRSC58_07599"/>
<evidence type="ECO:0000313" key="2">
    <source>
        <dbReference type="EMBL" id="ESL04861.1"/>
    </source>
</evidence>
<keyword evidence="1" id="KW-1133">Transmembrane helix</keyword>
<keyword evidence="3" id="KW-1185">Reference proteome</keyword>
<gene>
    <name evidence="2" type="ORF">TRSC58_07599</name>
</gene>
<feature type="transmembrane region" description="Helical" evidence="1">
    <location>
        <begin position="54"/>
        <end position="75"/>
    </location>
</feature>
<keyword evidence="1" id="KW-0472">Membrane</keyword>
<dbReference type="AlphaFoldDB" id="A0A061ISV1"/>
<dbReference type="EMBL" id="AUPL01008267">
    <property type="protein sequence ID" value="ESL04861.1"/>
    <property type="molecule type" value="Genomic_DNA"/>
</dbReference>
<keyword evidence="1" id="KW-0812">Transmembrane</keyword>
<reference evidence="2 3" key="1">
    <citation type="submission" date="2013-07" db="EMBL/GenBank/DDBJ databases">
        <authorList>
            <person name="Stoco P.H."/>
            <person name="Wagner G."/>
            <person name="Gerber A."/>
            <person name="Zaha A."/>
            <person name="Thompson C."/>
            <person name="Bartholomeu D.C."/>
            <person name="Luckemeyer D.D."/>
            <person name="Bahia D."/>
            <person name="Loreto E."/>
            <person name="Prestes E.B."/>
            <person name="Lima F.M."/>
            <person name="Rodrigues-Luiz G."/>
            <person name="Vallejo G.A."/>
            <person name="Filho J.F."/>
            <person name="Monteiro K.M."/>
            <person name="Tyler K.M."/>
            <person name="de Almeida L.G."/>
            <person name="Ortiz M.F."/>
            <person name="Siervo M.A."/>
            <person name="de Moraes M.H."/>
            <person name="Cunha O.L."/>
            <person name="Mendonca-Neto R."/>
            <person name="Silva R."/>
            <person name="Teixeira S.M."/>
            <person name="Murta S.M."/>
            <person name="Sincero T.C."/>
            <person name="Mendes T.A."/>
            <person name="Urmenyi T.P."/>
            <person name="Silva V.G."/>
            <person name="da Rocha W.D."/>
            <person name="Andersson B."/>
            <person name="Romanha A.J."/>
            <person name="Steindel M."/>
            <person name="de Vasconcelos A.T."/>
            <person name="Grisard E.C."/>
        </authorList>
    </citation>
    <scope>NUCLEOTIDE SEQUENCE [LARGE SCALE GENOMIC DNA]</scope>
    <source>
        <strain evidence="2 3">SC58</strain>
    </source>
</reference>
<protein>
    <submittedName>
        <fullName evidence="2">Uncharacterized protein</fullName>
    </submittedName>
</protein>
<name>A0A061ISV1_TRYRA</name>
<dbReference type="Proteomes" id="UP000031737">
    <property type="component" value="Unassembled WGS sequence"/>
</dbReference>